<name>A0ABX8WDC2_9LACO</name>
<keyword evidence="1" id="KW-0812">Transmembrane</keyword>
<reference evidence="2 3" key="1">
    <citation type="submission" date="2020-01" db="EMBL/GenBank/DDBJ databases">
        <title>Vast differences in strain-level diversity in the gut microbiota of two closely related honey bee species.</title>
        <authorList>
            <person name="Ellegaard K.M."/>
            <person name="Suenami S."/>
            <person name="Miyazaki R."/>
            <person name="Engel P."/>
        </authorList>
    </citation>
    <scope>NUCLEOTIDE SEQUENCE [LARGE SCALE GENOMIC DNA]</scope>
    <source>
        <strain evidence="2 3">ESL0416</strain>
    </source>
</reference>
<gene>
    <name evidence="2" type="ORF">GYM71_10185</name>
</gene>
<sequence>MNEILQKHLPEICGAVIGLLLAFCFLGLGFFKTIFVVVMLVVGFLVGHYWPLLKSLVSKQ</sequence>
<dbReference type="EMBL" id="CP048268">
    <property type="protein sequence ID" value="QYN53762.1"/>
    <property type="molecule type" value="Genomic_DNA"/>
</dbReference>
<proteinExistence type="predicted"/>
<dbReference type="RefSeq" id="WP_103752610.1">
    <property type="nucleotide sequence ID" value="NZ_CP048268.1"/>
</dbReference>
<dbReference type="Proteomes" id="UP000826550">
    <property type="component" value="Chromosome"/>
</dbReference>
<evidence type="ECO:0000313" key="2">
    <source>
        <dbReference type="EMBL" id="QYN53762.1"/>
    </source>
</evidence>
<organism evidence="2 3">
    <name type="scientific">Lactobacillus panisapium</name>
    <dbReference type="NCBI Taxonomy" id="2012495"/>
    <lineage>
        <taxon>Bacteria</taxon>
        <taxon>Bacillati</taxon>
        <taxon>Bacillota</taxon>
        <taxon>Bacilli</taxon>
        <taxon>Lactobacillales</taxon>
        <taxon>Lactobacillaceae</taxon>
        <taxon>Lactobacillus</taxon>
    </lineage>
</organism>
<keyword evidence="1" id="KW-1133">Transmembrane helix</keyword>
<accession>A0ABX8WDC2</accession>
<dbReference type="Pfam" id="PF10031">
    <property type="entry name" value="DUF2273"/>
    <property type="match status" value="1"/>
</dbReference>
<evidence type="ECO:0000256" key="1">
    <source>
        <dbReference type="SAM" id="Phobius"/>
    </source>
</evidence>
<keyword evidence="3" id="KW-1185">Reference proteome</keyword>
<feature type="transmembrane region" description="Helical" evidence="1">
    <location>
        <begin position="34"/>
        <end position="53"/>
    </location>
</feature>
<evidence type="ECO:0000313" key="3">
    <source>
        <dbReference type="Proteomes" id="UP000826550"/>
    </source>
</evidence>
<feature type="transmembrane region" description="Helical" evidence="1">
    <location>
        <begin position="12"/>
        <end position="28"/>
    </location>
</feature>
<keyword evidence="1" id="KW-0472">Membrane</keyword>
<dbReference type="InterPro" id="IPR018730">
    <property type="entry name" value="DUF2273"/>
</dbReference>
<protein>
    <submittedName>
        <fullName evidence="2">DUF2273 domain-containing protein</fullName>
    </submittedName>
</protein>